<evidence type="ECO:0000256" key="1">
    <source>
        <dbReference type="SAM" id="Phobius"/>
    </source>
</evidence>
<evidence type="ECO:0000313" key="2">
    <source>
        <dbReference type="EMBL" id="GFR74544.1"/>
    </source>
</evidence>
<sequence>MAGGLTGPVSQSSAVKPTLPMGVITSYVIAVGAQNVQLAAAAAVVEVVIVVVVVVVVVVVAVVVVCFDLKTSIKNMWHRLDSIFSYRKLI</sequence>
<dbReference type="AlphaFoldDB" id="A0AAV4FNM8"/>
<feature type="transmembrane region" description="Helical" evidence="1">
    <location>
        <begin position="47"/>
        <end position="69"/>
    </location>
</feature>
<gene>
    <name evidence="2" type="ORF">ElyMa_003896100</name>
</gene>
<organism evidence="2 3">
    <name type="scientific">Elysia marginata</name>
    <dbReference type="NCBI Taxonomy" id="1093978"/>
    <lineage>
        <taxon>Eukaryota</taxon>
        <taxon>Metazoa</taxon>
        <taxon>Spiralia</taxon>
        <taxon>Lophotrochozoa</taxon>
        <taxon>Mollusca</taxon>
        <taxon>Gastropoda</taxon>
        <taxon>Heterobranchia</taxon>
        <taxon>Euthyneura</taxon>
        <taxon>Panpulmonata</taxon>
        <taxon>Sacoglossa</taxon>
        <taxon>Placobranchoidea</taxon>
        <taxon>Plakobranchidae</taxon>
        <taxon>Elysia</taxon>
    </lineage>
</organism>
<keyword evidence="1" id="KW-0472">Membrane</keyword>
<evidence type="ECO:0000313" key="3">
    <source>
        <dbReference type="Proteomes" id="UP000762676"/>
    </source>
</evidence>
<name>A0AAV4FNM8_9GAST</name>
<keyword evidence="1" id="KW-1133">Transmembrane helix</keyword>
<dbReference type="EMBL" id="BMAT01007931">
    <property type="protein sequence ID" value="GFR74544.1"/>
    <property type="molecule type" value="Genomic_DNA"/>
</dbReference>
<proteinExistence type="predicted"/>
<protein>
    <submittedName>
        <fullName evidence="2">Uncharacterized protein</fullName>
    </submittedName>
</protein>
<accession>A0AAV4FNM8</accession>
<dbReference type="Proteomes" id="UP000762676">
    <property type="component" value="Unassembled WGS sequence"/>
</dbReference>
<keyword evidence="1" id="KW-0812">Transmembrane</keyword>
<reference evidence="2 3" key="1">
    <citation type="journal article" date="2021" name="Elife">
        <title>Chloroplast acquisition without the gene transfer in kleptoplastic sea slugs, Plakobranchus ocellatus.</title>
        <authorList>
            <person name="Maeda T."/>
            <person name="Takahashi S."/>
            <person name="Yoshida T."/>
            <person name="Shimamura S."/>
            <person name="Takaki Y."/>
            <person name="Nagai Y."/>
            <person name="Toyoda A."/>
            <person name="Suzuki Y."/>
            <person name="Arimoto A."/>
            <person name="Ishii H."/>
            <person name="Satoh N."/>
            <person name="Nishiyama T."/>
            <person name="Hasebe M."/>
            <person name="Maruyama T."/>
            <person name="Minagawa J."/>
            <person name="Obokata J."/>
            <person name="Shigenobu S."/>
        </authorList>
    </citation>
    <scope>NUCLEOTIDE SEQUENCE [LARGE SCALE GENOMIC DNA]</scope>
</reference>
<comment type="caution">
    <text evidence="2">The sequence shown here is derived from an EMBL/GenBank/DDBJ whole genome shotgun (WGS) entry which is preliminary data.</text>
</comment>
<keyword evidence="3" id="KW-1185">Reference proteome</keyword>